<dbReference type="Pfam" id="PF12796">
    <property type="entry name" value="Ank_2"/>
    <property type="match status" value="1"/>
</dbReference>
<dbReference type="Proteomes" id="UP000318141">
    <property type="component" value="Unassembled WGS sequence"/>
</dbReference>
<dbReference type="PANTHER" id="PTHR24198:SF165">
    <property type="entry name" value="ANKYRIN REPEAT-CONTAINING PROTEIN-RELATED"/>
    <property type="match status" value="1"/>
</dbReference>
<evidence type="ECO:0000313" key="4">
    <source>
        <dbReference type="EMBL" id="TWG84113.1"/>
    </source>
</evidence>
<sequence length="431" mass="46714">MPAPDSYLAAEVLQNPIAMQVNRSTTPWPFYPIPPTPRELVQALIAQDNGDDRALQKLLHDGRASIHDADPKGNGTLHLAVSMGASARVVRALVKAGADPAVVDLRGNTALHLLVCRTDGKPEIVSELLSGGGLALADQPDGRRRTALELARQHGTAEMVDWLIGDIHLLERCATWRQDANGAAWGDLVDALDNAPLDEVQDHIDSLGGANATDPRGMPVLVRAAEAGRDDVVDWLLREGARPDAVYRSPRTGIACTALMAALPYPAITRLLLAWGANPMQTYCEAASWWSRPQTALHVAAMNGAAESMTALLNARQRKEWRDADLRVALMTALRENRPQVASALLEYSGRLDTATMRDALLLAARLGHREPADRMLAIAPDAYVNRQFLREARYAAWARNDNYMGSKLSLMKVTAASKSLKGNGDTCAVQ</sequence>
<protein>
    <submittedName>
        <fullName evidence="4">Ankyrin repeat protein</fullName>
    </submittedName>
</protein>
<keyword evidence="2 3" id="KW-0040">ANK repeat</keyword>
<keyword evidence="5" id="KW-1185">Reference proteome</keyword>
<dbReference type="PANTHER" id="PTHR24198">
    <property type="entry name" value="ANKYRIN REPEAT AND PROTEIN KINASE DOMAIN-CONTAINING PROTEIN"/>
    <property type="match status" value="1"/>
</dbReference>
<dbReference type="InterPro" id="IPR002110">
    <property type="entry name" value="Ankyrin_rpt"/>
</dbReference>
<accession>A0A562BGA2</accession>
<dbReference type="PROSITE" id="PS50297">
    <property type="entry name" value="ANK_REP_REGION"/>
    <property type="match status" value="1"/>
</dbReference>
<evidence type="ECO:0000313" key="5">
    <source>
        <dbReference type="Proteomes" id="UP000318141"/>
    </source>
</evidence>
<dbReference type="EMBL" id="VLJN01000022">
    <property type="protein sequence ID" value="TWG84113.1"/>
    <property type="molecule type" value="Genomic_DNA"/>
</dbReference>
<organism evidence="4 5">
    <name type="scientific">Cupriavidus gilardii J11</name>
    <dbReference type="NCBI Taxonomy" id="936133"/>
    <lineage>
        <taxon>Bacteria</taxon>
        <taxon>Pseudomonadati</taxon>
        <taxon>Pseudomonadota</taxon>
        <taxon>Betaproteobacteria</taxon>
        <taxon>Burkholderiales</taxon>
        <taxon>Burkholderiaceae</taxon>
        <taxon>Cupriavidus</taxon>
    </lineage>
</organism>
<dbReference type="Gene3D" id="1.25.40.20">
    <property type="entry name" value="Ankyrin repeat-containing domain"/>
    <property type="match status" value="2"/>
</dbReference>
<name>A0A562BGA2_9BURK</name>
<evidence type="ECO:0000256" key="2">
    <source>
        <dbReference type="ARBA" id="ARBA00023043"/>
    </source>
</evidence>
<reference evidence="4 5" key="1">
    <citation type="submission" date="2019-07" db="EMBL/GenBank/DDBJ databases">
        <title>Genome sequencing of lignin-degrading bacterial isolates.</title>
        <authorList>
            <person name="Gladden J."/>
        </authorList>
    </citation>
    <scope>NUCLEOTIDE SEQUENCE [LARGE SCALE GENOMIC DNA]</scope>
    <source>
        <strain evidence="4 5">J11</strain>
    </source>
</reference>
<proteinExistence type="predicted"/>
<keyword evidence="1" id="KW-0677">Repeat</keyword>
<evidence type="ECO:0000256" key="3">
    <source>
        <dbReference type="PROSITE-ProRule" id="PRU00023"/>
    </source>
</evidence>
<dbReference type="SUPFAM" id="SSF48403">
    <property type="entry name" value="Ankyrin repeat"/>
    <property type="match status" value="1"/>
</dbReference>
<gene>
    <name evidence="4" type="ORF">L602_002900000520</name>
</gene>
<dbReference type="PROSITE" id="PS50088">
    <property type="entry name" value="ANK_REPEAT"/>
    <property type="match status" value="1"/>
</dbReference>
<dbReference type="SMART" id="SM00248">
    <property type="entry name" value="ANK"/>
    <property type="match status" value="6"/>
</dbReference>
<dbReference type="AlphaFoldDB" id="A0A562BGA2"/>
<dbReference type="InterPro" id="IPR036770">
    <property type="entry name" value="Ankyrin_rpt-contain_sf"/>
</dbReference>
<evidence type="ECO:0000256" key="1">
    <source>
        <dbReference type="ARBA" id="ARBA00022737"/>
    </source>
</evidence>
<feature type="repeat" description="ANK" evidence="3">
    <location>
        <begin position="72"/>
        <end position="105"/>
    </location>
</feature>
<comment type="caution">
    <text evidence="4">The sequence shown here is derived from an EMBL/GenBank/DDBJ whole genome shotgun (WGS) entry which is preliminary data.</text>
</comment>